<dbReference type="Gene3D" id="1.10.10.10">
    <property type="entry name" value="Winged helix-like DNA-binding domain superfamily/Winged helix DNA-binding domain"/>
    <property type="match status" value="1"/>
</dbReference>
<dbReference type="RefSeq" id="WP_344118854.1">
    <property type="nucleotide sequence ID" value="NZ_BAAAOA010000003.1"/>
</dbReference>
<evidence type="ECO:0000256" key="2">
    <source>
        <dbReference type="ARBA" id="ARBA00023015"/>
    </source>
</evidence>
<protein>
    <submittedName>
        <fullName evidence="6">LysR family transcriptional regulator</fullName>
    </submittedName>
</protein>
<dbReference type="CDD" id="cd08440">
    <property type="entry name" value="PBP2_LTTR_like_4"/>
    <property type="match status" value="1"/>
</dbReference>
<evidence type="ECO:0000256" key="3">
    <source>
        <dbReference type="ARBA" id="ARBA00023125"/>
    </source>
</evidence>
<evidence type="ECO:0000313" key="6">
    <source>
        <dbReference type="EMBL" id="GAA1746258.1"/>
    </source>
</evidence>
<evidence type="ECO:0000256" key="1">
    <source>
        <dbReference type="ARBA" id="ARBA00009437"/>
    </source>
</evidence>
<dbReference type="InterPro" id="IPR000847">
    <property type="entry name" value="LysR_HTH_N"/>
</dbReference>
<evidence type="ECO:0000256" key="4">
    <source>
        <dbReference type="ARBA" id="ARBA00023163"/>
    </source>
</evidence>
<dbReference type="Pfam" id="PF00126">
    <property type="entry name" value="HTH_1"/>
    <property type="match status" value="1"/>
</dbReference>
<keyword evidence="2" id="KW-0805">Transcription regulation</keyword>
<keyword evidence="4" id="KW-0804">Transcription</keyword>
<dbReference type="PANTHER" id="PTHR30419">
    <property type="entry name" value="HTH-TYPE TRANSCRIPTIONAL REGULATOR YBHD"/>
    <property type="match status" value="1"/>
</dbReference>
<keyword evidence="3" id="KW-0238">DNA-binding</keyword>
<dbReference type="Gene3D" id="3.40.190.290">
    <property type="match status" value="1"/>
</dbReference>
<comment type="caution">
    <text evidence="6">The sequence shown here is derived from an EMBL/GenBank/DDBJ whole genome shotgun (WGS) entry which is preliminary data.</text>
</comment>
<sequence>MNLGVHHLRAVVAVADHRSFTLAAADLGVAQSSLSRTVLEAERRLRTPLFQRSTRRVTLTTDGEAVVAVARRVIEHVDTGLEHIAGYLAGTRGSITIATLPSLAANLLPPVIRRYQELHPDVVLHVEDNLSDQVAEDLQSGRADLALTTDPEEGHDYVVRPIAQDSFFLAVHPEHRHAGAETVAWSDLQSEPLIAFGPASSIQQAVGRALRDAAVSPATIVRAQNVAAIAGLAASGLGVAPVPGFVLPLMRFAGLSFVPLIPERARTITLVHHRDRPLSPAVKAWADVVDQYLGAQPQQLPGVRWVRPGDRVIR</sequence>
<organism evidence="6 7">
    <name type="scientific">Kocuria aegyptia</name>
    <dbReference type="NCBI Taxonomy" id="330943"/>
    <lineage>
        <taxon>Bacteria</taxon>
        <taxon>Bacillati</taxon>
        <taxon>Actinomycetota</taxon>
        <taxon>Actinomycetes</taxon>
        <taxon>Micrococcales</taxon>
        <taxon>Micrococcaceae</taxon>
        <taxon>Kocuria</taxon>
    </lineage>
</organism>
<reference evidence="6 7" key="1">
    <citation type="journal article" date="2019" name="Int. J. Syst. Evol. Microbiol.">
        <title>The Global Catalogue of Microorganisms (GCM) 10K type strain sequencing project: providing services to taxonomists for standard genome sequencing and annotation.</title>
        <authorList>
            <consortium name="The Broad Institute Genomics Platform"/>
            <consortium name="The Broad Institute Genome Sequencing Center for Infectious Disease"/>
            <person name="Wu L."/>
            <person name="Ma J."/>
        </authorList>
    </citation>
    <scope>NUCLEOTIDE SEQUENCE [LARGE SCALE GENOMIC DNA]</scope>
    <source>
        <strain evidence="6 7">JCM 14735</strain>
    </source>
</reference>
<dbReference type="SUPFAM" id="SSF53850">
    <property type="entry name" value="Periplasmic binding protein-like II"/>
    <property type="match status" value="1"/>
</dbReference>
<gene>
    <name evidence="6" type="ORF">GCM10009767_01080</name>
</gene>
<dbReference type="InterPro" id="IPR005119">
    <property type="entry name" value="LysR_subst-bd"/>
</dbReference>
<name>A0ABN2K217_9MICC</name>
<feature type="domain" description="HTH lysR-type" evidence="5">
    <location>
        <begin position="1"/>
        <end position="60"/>
    </location>
</feature>
<dbReference type="Proteomes" id="UP001501204">
    <property type="component" value="Unassembled WGS sequence"/>
</dbReference>
<dbReference type="InterPro" id="IPR050950">
    <property type="entry name" value="HTH-type_LysR_regulators"/>
</dbReference>
<dbReference type="EMBL" id="BAAAOA010000003">
    <property type="protein sequence ID" value="GAA1746258.1"/>
    <property type="molecule type" value="Genomic_DNA"/>
</dbReference>
<evidence type="ECO:0000259" key="5">
    <source>
        <dbReference type="PROSITE" id="PS50931"/>
    </source>
</evidence>
<comment type="similarity">
    <text evidence="1">Belongs to the LysR transcriptional regulatory family.</text>
</comment>
<accession>A0ABN2K217</accession>
<proteinExistence type="inferred from homology"/>
<dbReference type="InterPro" id="IPR036388">
    <property type="entry name" value="WH-like_DNA-bd_sf"/>
</dbReference>
<keyword evidence="7" id="KW-1185">Reference proteome</keyword>
<dbReference type="Pfam" id="PF03466">
    <property type="entry name" value="LysR_substrate"/>
    <property type="match status" value="1"/>
</dbReference>
<dbReference type="PROSITE" id="PS50931">
    <property type="entry name" value="HTH_LYSR"/>
    <property type="match status" value="1"/>
</dbReference>
<evidence type="ECO:0000313" key="7">
    <source>
        <dbReference type="Proteomes" id="UP001501204"/>
    </source>
</evidence>
<dbReference type="SUPFAM" id="SSF46785">
    <property type="entry name" value="Winged helix' DNA-binding domain"/>
    <property type="match status" value="1"/>
</dbReference>
<dbReference type="InterPro" id="IPR036390">
    <property type="entry name" value="WH_DNA-bd_sf"/>
</dbReference>